<dbReference type="EMBL" id="BEDT01000002">
    <property type="protein sequence ID" value="GAX47297.1"/>
    <property type="molecule type" value="Genomic_DNA"/>
</dbReference>
<proteinExistence type="predicted"/>
<evidence type="ECO:0000313" key="1">
    <source>
        <dbReference type="EMBL" id="GAX47297.1"/>
    </source>
</evidence>
<sequence>MDLGLIPSEKEWRTIYKEITQLLKQYDNLSDLERSHIDCALDWVVEKKEIAHRIILDRFLKSDQNKSYNQLAFELYYDESNIRKIRNAGYKYFAEKYKGGELIDRCLNKRDET</sequence>
<name>A0A224WYY8_9LACT</name>
<evidence type="ECO:0008006" key="3">
    <source>
        <dbReference type="Google" id="ProtNLM"/>
    </source>
</evidence>
<organism evidence="1 2">
    <name type="scientific">Pseudolactococcus reticulitermitis</name>
    <dbReference type="NCBI Taxonomy" id="2025039"/>
    <lineage>
        <taxon>Bacteria</taxon>
        <taxon>Bacillati</taxon>
        <taxon>Bacillota</taxon>
        <taxon>Bacilli</taxon>
        <taxon>Lactobacillales</taxon>
        <taxon>Streptococcaceae</taxon>
        <taxon>Pseudolactococcus</taxon>
    </lineage>
</organism>
<dbReference type="Proteomes" id="UP000218689">
    <property type="component" value="Unassembled WGS sequence"/>
</dbReference>
<comment type="caution">
    <text evidence="1">The sequence shown here is derived from an EMBL/GenBank/DDBJ whole genome shotgun (WGS) entry which is preliminary data.</text>
</comment>
<dbReference type="AlphaFoldDB" id="A0A224WYY8"/>
<gene>
    <name evidence="1" type="ORF">RsY01_896</name>
</gene>
<reference evidence="2" key="1">
    <citation type="submission" date="2017-08" db="EMBL/GenBank/DDBJ databases">
        <title>Draft genome sequence of Lactococcus sp. strain Rs-Y01, isolated from the gut of the lower termite Reticulitermes speratus.</title>
        <authorList>
            <person name="Ohkuma M."/>
            <person name="Yuki M."/>
        </authorList>
    </citation>
    <scope>NUCLEOTIDE SEQUENCE [LARGE SCALE GENOMIC DNA]</scope>
    <source>
        <strain evidence="2">Rs-Y01</strain>
    </source>
</reference>
<accession>A0A224WYY8</accession>
<keyword evidence="2" id="KW-1185">Reference proteome</keyword>
<evidence type="ECO:0000313" key="2">
    <source>
        <dbReference type="Proteomes" id="UP000218689"/>
    </source>
</evidence>
<dbReference type="RefSeq" id="WP_094784360.1">
    <property type="nucleotide sequence ID" value="NZ_BEDT01000002.1"/>
</dbReference>
<protein>
    <recommendedName>
        <fullName evidence="3">Phage protein</fullName>
    </recommendedName>
</protein>